<evidence type="ECO:0000313" key="3">
    <source>
        <dbReference type="EMBL" id="MDJ1493662.1"/>
    </source>
</evidence>
<dbReference type="Proteomes" id="UP001241110">
    <property type="component" value="Unassembled WGS sequence"/>
</dbReference>
<evidence type="ECO:0000313" key="2">
    <source>
        <dbReference type="EMBL" id="MDJ1480650.1"/>
    </source>
</evidence>
<dbReference type="EMBL" id="JASJOT010000006">
    <property type="protein sequence ID" value="MDJ1493662.1"/>
    <property type="molecule type" value="Genomic_DNA"/>
</dbReference>
<evidence type="ECO:0000256" key="1">
    <source>
        <dbReference type="RuleBase" id="RU000363"/>
    </source>
</evidence>
<proteinExistence type="inferred from homology"/>
<dbReference type="Pfam" id="PF00106">
    <property type="entry name" value="adh_short"/>
    <property type="match status" value="1"/>
</dbReference>
<protein>
    <submittedName>
        <fullName evidence="2">Oxidoreductase</fullName>
    </submittedName>
</protein>
<sequence>MKTQQIWFVTGASKGLGLSLVQQLLLQGHKVAATSRNLEDLRKAVGTHTSFLPLAMDLKTEASVKQAIEQTIAHFGKIDVVVNNAGYGLLGSLEELSDAEARDNFDVNVFGSLNVIRQVMPYLREQKSGHIFNISSVGGFTGNFGGWGIYCATKFAVVGFSESLAAEVKEFGVHVTAVMPGYFRTDFLTAGSMGLPKQQIDAYTQVRESQAFHQHNMNGNQMGDPEKAGQALIEVASAENPPLHLFLGEDAYNMAYQKMDAVKKDVEAWKTLTISTGLVQASASATV</sequence>
<dbReference type="PRINTS" id="PR00081">
    <property type="entry name" value="GDHRDH"/>
</dbReference>
<dbReference type="NCBIfam" id="NF004824">
    <property type="entry name" value="PRK06180.1"/>
    <property type="match status" value="1"/>
</dbReference>
<keyword evidence="4" id="KW-1185">Reference proteome</keyword>
<dbReference type="InterPro" id="IPR002347">
    <property type="entry name" value="SDR_fam"/>
</dbReference>
<evidence type="ECO:0000313" key="4">
    <source>
        <dbReference type="Proteomes" id="UP001228581"/>
    </source>
</evidence>
<dbReference type="Proteomes" id="UP001228581">
    <property type="component" value="Unassembled WGS sequence"/>
</dbReference>
<dbReference type="PROSITE" id="PS00061">
    <property type="entry name" value="ADH_SHORT"/>
    <property type="match status" value="1"/>
</dbReference>
<dbReference type="PANTHER" id="PTHR43976">
    <property type="entry name" value="SHORT CHAIN DEHYDROGENASE"/>
    <property type="match status" value="1"/>
</dbReference>
<accession>A0AAE3QNG1</accession>
<dbReference type="RefSeq" id="WP_313977506.1">
    <property type="nucleotide sequence ID" value="NZ_JASJOR010000071.1"/>
</dbReference>
<comment type="caution">
    <text evidence="2">The sequence shown here is derived from an EMBL/GenBank/DDBJ whole genome shotgun (WGS) entry which is preliminary data.</text>
</comment>
<gene>
    <name evidence="2" type="ORF">QNI16_09160</name>
    <name evidence="3" type="ORF">QNI19_12020</name>
</gene>
<dbReference type="InterPro" id="IPR051911">
    <property type="entry name" value="SDR_oxidoreductase"/>
</dbReference>
<dbReference type="PRINTS" id="PR00080">
    <property type="entry name" value="SDRFAMILY"/>
</dbReference>
<reference evidence="2 4" key="1">
    <citation type="submission" date="2023-05" db="EMBL/GenBank/DDBJ databases">
        <authorList>
            <person name="Zhang X."/>
        </authorList>
    </citation>
    <scope>NUCLEOTIDE SEQUENCE</scope>
    <source>
        <strain evidence="3 4">DM2B3-1</strain>
        <strain evidence="2">YF14B1</strain>
    </source>
</reference>
<organism evidence="2 5">
    <name type="scientific">Xanthocytophaga flava</name>
    <dbReference type="NCBI Taxonomy" id="3048013"/>
    <lineage>
        <taxon>Bacteria</taxon>
        <taxon>Pseudomonadati</taxon>
        <taxon>Bacteroidota</taxon>
        <taxon>Cytophagia</taxon>
        <taxon>Cytophagales</taxon>
        <taxon>Rhodocytophagaceae</taxon>
        <taxon>Xanthocytophaga</taxon>
    </lineage>
</organism>
<dbReference type="InterPro" id="IPR020904">
    <property type="entry name" value="Sc_DH/Rdtase_CS"/>
</dbReference>
<dbReference type="SUPFAM" id="SSF51735">
    <property type="entry name" value="NAD(P)-binding Rossmann-fold domains"/>
    <property type="match status" value="1"/>
</dbReference>
<name>A0AAE3QNG1_9BACT</name>
<dbReference type="PANTHER" id="PTHR43976:SF7">
    <property type="entry name" value="SHORT-CHAIN DEHYDROGENASE_REDUCTASE FAMILY PROTEIN"/>
    <property type="match status" value="1"/>
</dbReference>
<comment type="similarity">
    <text evidence="1">Belongs to the short-chain dehydrogenases/reductases (SDR) family.</text>
</comment>
<dbReference type="Gene3D" id="3.40.50.720">
    <property type="entry name" value="NAD(P)-binding Rossmann-like Domain"/>
    <property type="match status" value="1"/>
</dbReference>
<dbReference type="AlphaFoldDB" id="A0AAE3QNG1"/>
<dbReference type="EMBL" id="JASJOS010000004">
    <property type="protein sequence ID" value="MDJ1480650.1"/>
    <property type="molecule type" value="Genomic_DNA"/>
</dbReference>
<dbReference type="InterPro" id="IPR036291">
    <property type="entry name" value="NAD(P)-bd_dom_sf"/>
</dbReference>
<evidence type="ECO:0000313" key="5">
    <source>
        <dbReference type="Proteomes" id="UP001241110"/>
    </source>
</evidence>
<dbReference type="CDD" id="cd05374">
    <property type="entry name" value="17beta-HSD-like_SDR_c"/>
    <property type="match status" value="1"/>
</dbReference>